<protein>
    <recommendedName>
        <fullName evidence="2">Peptidoglycan binding-like domain-containing protein</fullName>
    </recommendedName>
</protein>
<proteinExistence type="predicted"/>
<dbReference type="InterPro" id="IPR002477">
    <property type="entry name" value="Peptidoglycan-bd-like"/>
</dbReference>
<dbReference type="RefSeq" id="WP_086488497.1">
    <property type="nucleotide sequence ID" value="NZ_MSLT01000018.1"/>
</dbReference>
<keyword evidence="4" id="KW-1185">Reference proteome</keyword>
<gene>
    <name evidence="3" type="ORF">TPSD3_10385</name>
</gene>
<evidence type="ECO:0000313" key="3">
    <source>
        <dbReference type="EMBL" id="OUD13051.1"/>
    </source>
</evidence>
<dbReference type="OrthoDB" id="5395100at2"/>
<keyword evidence="1" id="KW-0812">Transmembrane</keyword>
<keyword evidence="1" id="KW-0472">Membrane</keyword>
<keyword evidence="1" id="KW-1133">Transmembrane helix</keyword>
<name>A0A251X6G2_9GAMM</name>
<comment type="caution">
    <text evidence="3">The sequence shown here is derived from an EMBL/GenBank/DDBJ whole genome shotgun (WGS) entry which is preliminary data.</text>
</comment>
<reference evidence="3 4" key="1">
    <citation type="submission" date="2016-12" db="EMBL/GenBank/DDBJ databases">
        <title>Thioflexothrix psekupsii D3 genome sequencing and assembly.</title>
        <authorList>
            <person name="Fomenkov A."/>
            <person name="Vincze T."/>
            <person name="Grabovich M."/>
            <person name="Anton B.P."/>
            <person name="Dubinina G."/>
            <person name="Orlova M."/>
            <person name="Belousova E."/>
            <person name="Roberts R.J."/>
        </authorList>
    </citation>
    <scope>NUCLEOTIDE SEQUENCE [LARGE SCALE GENOMIC DNA]</scope>
    <source>
        <strain evidence="3">D3</strain>
    </source>
</reference>
<dbReference type="Proteomes" id="UP000194798">
    <property type="component" value="Unassembled WGS sequence"/>
</dbReference>
<feature type="transmembrane region" description="Helical" evidence="1">
    <location>
        <begin position="66"/>
        <end position="84"/>
    </location>
</feature>
<evidence type="ECO:0000313" key="4">
    <source>
        <dbReference type="Proteomes" id="UP000194798"/>
    </source>
</evidence>
<evidence type="ECO:0000259" key="2">
    <source>
        <dbReference type="Pfam" id="PF01471"/>
    </source>
</evidence>
<dbReference type="InterPro" id="IPR036365">
    <property type="entry name" value="PGBD-like_sf"/>
</dbReference>
<dbReference type="Pfam" id="PF01471">
    <property type="entry name" value="PG_binding_1"/>
    <property type="match status" value="1"/>
</dbReference>
<dbReference type="InterPro" id="IPR036366">
    <property type="entry name" value="PGBDSf"/>
</dbReference>
<dbReference type="AlphaFoldDB" id="A0A251X6G2"/>
<feature type="domain" description="Peptidoglycan binding-like" evidence="2">
    <location>
        <begin position="130"/>
        <end position="178"/>
    </location>
</feature>
<dbReference type="SUPFAM" id="SSF47090">
    <property type="entry name" value="PGBD-like"/>
    <property type="match status" value="1"/>
</dbReference>
<sequence length="188" mass="21311">MFSKCNIRTIQLKDGQTFSGCVSDFEEQEDHTIVYHSGFFTKEYIHIGCIASDHIEFSFSKLFDNLVVWGLSLIVLIAILAIIMGNMIDSSGEDTPPGEKQVKHSCQLFSNKSAEELPLLSTKHPSAHSAEVKQIQKWLHLAETGQFSGETERIVRQFQKDSRLKVDGKVGEKTWKMLQQRFCSQDKA</sequence>
<dbReference type="Gene3D" id="1.10.101.10">
    <property type="entry name" value="PGBD-like superfamily/PGBD"/>
    <property type="match status" value="1"/>
</dbReference>
<organism evidence="3 4">
    <name type="scientific">Thioflexithrix psekupsensis</name>
    <dbReference type="NCBI Taxonomy" id="1570016"/>
    <lineage>
        <taxon>Bacteria</taxon>
        <taxon>Pseudomonadati</taxon>
        <taxon>Pseudomonadota</taxon>
        <taxon>Gammaproteobacteria</taxon>
        <taxon>Thiotrichales</taxon>
        <taxon>Thioflexithrix</taxon>
    </lineage>
</organism>
<accession>A0A251X6G2</accession>
<dbReference type="EMBL" id="MSLT01000018">
    <property type="protein sequence ID" value="OUD13051.1"/>
    <property type="molecule type" value="Genomic_DNA"/>
</dbReference>
<evidence type="ECO:0000256" key="1">
    <source>
        <dbReference type="SAM" id="Phobius"/>
    </source>
</evidence>